<dbReference type="Gene3D" id="1.10.10.10">
    <property type="entry name" value="Winged helix-like DNA-binding domain superfamily/Winged helix DNA-binding domain"/>
    <property type="match status" value="1"/>
</dbReference>
<keyword evidence="4" id="KW-1133">Transmembrane helix</keyword>
<dbReference type="Pfam" id="PF07676">
    <property type="entry name" value="PD40"/>
    <property type="match status" value="1"/>
</dbReference>
<dbReference type="InterPro" id="IPR036388">
    <property type="entry name" value="WH-like_DNA-bd_sf"/>
</dbReference>
<evidence type="ECO:0000313" key="7">
    <source>
        <dbReference type="Proteomes" id="UP001231915"/>
    </source>
</evidence>
<dbReference type="InterPro" id="IPR016032">
    <property type="entry name" value="Sig_transdc_resp-reg_C-effctor"/>
</dbReference>
<dbReference type="InterPro" id="IPR011659">
    <property type="entry name" value="WD40"/>
</dbReference>
<dbReference type="SUPFAM" id="SSF50960">
    <property type="entry name" value="TolB, C-terminal domain"/>
    <property type="match status" value="1"/>
</dbReference>
<evidence type="ECO:0000256" key="1">
    <source>
        <dbReference type="ARBA" id="ARBA00009820"/>
    </source>
</evidence>
<dbReference type="InterPro" id="IPR001867">
    <property type="entry name" value="OmpR/PhoB-type_DNA-bd"/>
</dbReference>
<protein>
    <submittedName>
        <fullName evidence="6">Winged helix-turn-helix domain-containing protein</fullName>
    </submittedName>
</protein>
<keyword evidence="4" id="KW-0472">Membrane</keyword>
<dbReference type="SUPFAM" id="SSF46894">
    <property type="entry name" value="C-terminal effector domain of the bipartite response regulators"/>
    <property type="match status" value="1"/>
</dbReference>
<proteinExistence type="inferred from homology"/>
<dbReference type="Gene3D" id="2.120.10.30">
    <property type="entry name" value="TolB, C-terminal domain"/>
    <property type="match status" value="2"/>
</dbReference>
<dbReference type="SMART" id="SM00862">
    <property type="entry name" value="Trans_reg_C"/>
    <property type="match status" value="1"/>
</dbReference>
<evidence type="ECO:0000256" key="4">
    <source>
        <dbReference type="SAM" id="Phobius"/>
    </source>
</evidence>
<keyword evidence="2 3" id="KW-0238">DNA-binding</keyword>
<dbReference type="PROSITE" id="PS51755">
    <property type="entry name" value="OMPR_PHOB"/>
    <property type="match status" value="1"/>
</dbReference>
<dbReference type="Pfam" id="PF00486">
    <property type="entry name" value="Trans_reg_C"/>
    <property type="match status" value="1"/>
</dbReference>
<dbReference type="RefSeq" id="WP_284136260.1">
    <property type="nucleotide sequence ID" value="NZ_JASJUT010000001.1"/>
</dbReference>
<dbReference type="InterPro" id="IPR011042">
    <property type="entry name" value="6-blade_b-propeller_TolB-like"/>
</dbReference>
<evidence type="ECO:0000313" key="6">
    <source>
        <dbReference type="EMBL" id="MDK2593995.1"/>
    </source>
</evidence>
<keyword evidence="7" id="KW-1185">Reference proteome</keyword>
<dbReference type="PANTHER" id="PTHR36842">
    <property type="entry name" value="PROTEIN TOLB HOMOLOG"/>
    <property type="match status" value="1"/>
</dbReference>
<evidence type="ECO:0000259" key="5">
    <source>
        <dbReference type="PROSITE" id="PS51755"/>
    </source>
</evidence>
<dbReference type="Proteomes" id="UP001231915">
    <property type="component" value="Unassembled WGS sequence"/>
</dbReference>
<dbReference type="SUPFAM" id="SSF82171">
    <property type="entry name" value="DPP6 N-terminal domain-like"/>
    <property type="match status" value="1"/>
</dbReference>
<keyword evidence="4" id="KW-0812">Transmembrane</keyword>
<dbReference type="PANTHER" id="PTHR36842:SF1">
    <property type="entry name" value="PROTEIN TOLB"/>
    <property type="match status" value="1"/>
</dbReference>
<evidence type="ECO:0000256" key="3">
    <source>
        <dbReference type="PROSITE-ProRule" id="PRU01091"/>
    </source>
</evidence>
<accession>A0ABT7EFE1</accession>
<organism evidence="6 7">
    <name type="scientific">Pseudoalteromonas obscura</name>
    <dbReference type="NCBI Taxonomy" id="3048491"/>
    <lineage>
        <taxon>Bacteria</taxon>
        <taxon>Pseudomonadati</taxon>
        <taxon>Pseudomonadota</taxon>
        <taxon>Gammaproteobacteria</taxon>
        <taxon>Alteromonadales</taxon>
        <taxon>Pseudoalteromonadaceae</taxon>
        <taxon>Pseudoalteromonas</taxon>
    </lineage>
</organism>
<sequence length="682" mass="78185">MRWKLGQFYFDANNNILSKGQQEHLLEPKVAELLSYFCQNPQRAISRDELIEQVWFGQVVSDSAINRIVVKLRKALDDNDKIKRFVVTVPKVGYKFAIKVEATTHNDELHLEDPADKKSLLHKSSPVYRSKHLYLVLCFIAACITFSVFVSQSDITPTYIDAKVSPLSRLSTTQFEGAMSPDLRYLAFSAPTALGVNQLHIHDNQNNITHIVSPESGKAHDAYWSDDGQKLFYLFDQGQECEIHQIEISEAIFSAPKVVYQCADSQLRSVIHMPKEQKLLFIERDAEYAPWQVYSISLNTVAKRKVAQPIANGKGNYYLDRDRKTNRILLLHESAPGISQAFELNITDSTYRSLLTLPYMVRSALWGHDLNTIVHPGEHPSFDLVATSLASGQQQVLYSDSRRITDLNRINNGKDYLFSSYIVNRDIQIDGDVNALSNSSVMDYLPAISNDAKQLAFISKRSGYSKLWLQQIGTNQLRSIELEDQGRLFYHLDWSFDDKRLLANTNKGIVIYDIEHLEVLKVIDTTQTVTAAGWYSDEEVHYSEWHKQGWQLNLLNIKTNQLHVMDNTHAFVLADKVSDEMHYVHFDQQLSATWQGTAIDSSMCSSVLRRYRINWQFDNNRIYCRNPQSNAIIAIDNKGQTAIFHQDNYIPYHFSVSQSHWATWQVSSYVSDIIRTNFSDKS</sequence>
<feature type="transmembrane region" description="Helical" evidence="4">
    <location>
        <begin position="133"/>
        <end position="150"/>
    </location>
</feature>
<dbReference type="EMBL" id="JASJUT010000001">
    <property type="protein sequence ID" value="MDK2593995.1"/>
    <property type="molecule type" value="Genomic_DNA"/>
</dbReference>
<reference evidence="6 7" key="1">
    <citation type="submission" date="2023-05" db="EMBL/GenBank/DDBJ databases">
        <title>Pseudoalteromonas ardens sp. nov., Pseudoalteromonas obscura sp. nov., and Pseudoalteromonas umbrosa sp. nov., isolated from the coral Montipora capitata.</title>
        <authorList>
            <person name="Thomas E.M."/>
            <person name="Smith E.M."/>
            <person name="Papke E."/>
            <person name="Shlafstein M.D."/>
            <person name="Oline D.K."/>
            <person name="Videau P."/>
            <person name="Saw J.H."/>
            <person name="Strangman W.K."/>
            <person name="Ushijima B."/>
        </authorList>
    </citation>
    <scope>NUCLEOTIDE SEQUENCE [LARGE SCALE GENOMIC DNA]</scope>
    <source>
        <strain evidence="6 7">P94</strain>
    </source>
</reference>
<gene>
    <name evidence="6" type="ORF">QNM18_02795</name>
</gene>
<dbReference type="CDD" id="cd00383">
    <property type="entry name" value="trans_reg_C"/>
    <property type="match status" value="1"/>
</dbReference>
<feature type="DNA-binding region" description="OmpR/PhoB-type" evidence="3">
    <location>
        <begin position="1"/>
        <end position="98"/>
    </location>
</feature>
<comment type="caution">
    <text evidence="6">The sequence shown here is derived from an EMBL/GenBank/DDBJ whole genome shotgun (WGS) entry which is preliminary data.</text>
</comment>
<comment type="similarity">
    <text evidence="1">Belongs to the TolB family.</text>
</comment>
<feature type="domain" description="OmpR/PhoB-type" evidence="5">
    <location>
        <begin position="1"/>
        <end position="98"/>
    </location>
</feature>
<evidence type="ECO:0000256" key="2">
    <source>
        <dbReference type="ARBA" id="ARBA00023125"/>
    </source>
</evidence>
<name>A0ABT7EFE1_9GAMM</name>